<organism evidence="2 3">
    <name type="scientific">Agrobacterium tumefaciens</name>
    <dbReference type="NCBI Taxonomy" id="358"/>
    <lineage>
        <taxon>Bacteria</taxon>
        <taxon>Pseudomonadati</taxon>
        <taxon>Pseudomonadota</taxon>
        <taxon>Alphaproteobacteria</taxon>
        <taxon>Hyphomicrobiales</taxon>
        <taxon>Rhizobiaceae</taxon>
        <taxon>Rhizobium/Agrobacterium group</taxon>
        <taxon>Agrobacterium</taxon>
        <taxon>Agrobacterium tumefaciens complex</taxon>
    </lineage>
</organism>
<gene>
    <name evidence="2" type="ORF">A7J57_08785</name>
</gene>
<evidence type="ECO:0000313" key="2">
    <source>
        <dbReference type="EMBL" id="OAE37663.1"/>
    </source>
</evidence>
<feature type="compositionally biased region" description="Polar residues" evidence="1">
    <location>
        <begin position="103"/>
        <end position="117"/>
    </location>
</feature>
<evidence type="ECO:0008006" key="4">
    <source>
        <dbReference type="Google" id="ProtNLM"/>
    </source>
</evidence>
<name>A0A176WW90_AGRTU</name>
<evidence type="ECO:0000256" key="1">
    <source>
        <dbReference type="SAM" id="MobiDB-lite"/>
    </source>
</evidence>
<dbReference type="AlphaFoldDB" id="A0A176WW90"/>
<dbReference type="RefSeq" id="WP_063951345.1">
    <property type="nucleotide sequence ID" value="NZ_LXPS01000039.1"/>
</dbReference>
<comment type="caution">
    <text evidence="2">The sequence shown here is derived from an EMBL/GenBank/DDBJ whole genome shotgun (WGS) entry which is preliminary data.</text>
</comment>
<accession>A0A176WW90</accession>
<feature type="region of interest" description="Disordered" evidence="1">
    <location>
        <begin position="103"/>
        <end position="138"/>
    </location>
</feature>
<evidence type="ECO:0000313" key="3">
    <source>
        <dbReference type="Proteomes" id="UP000077098"/>
    </source>
</evidence>
<feature type="compositionally biased region" description="Polar residues" evidence="1">
    <location>
        <begin position="127"/>
        <end position="138"/>
    </location>
</feature>
<dbReference type="Proteomes" id="UP000077098">
    <property type="component" value="Unassembled WGS sequence"/>
</dbReference>
<reference evidence="2 3" key="1">
    <citation type="submission" date="2016-05" db="EMBL/GenBank/DDBJ databases">
        <authorList>
            <person name="Lavstsen T."/>
            <person name="Jespersen J.S."/>
        </authorList>
    </citation>
    <scope>NUCLEOTIDE SEQUENCE [LARGE SCALE GENOMIC DNA]</scope>
    <source>
        <strain evidence="2 3">KCJ1736</strain>
    </source>
</reference>
<dbReference type="EMBL" id="LXPS01000039">
    <property type="protein sequence ID" value="OAE37663.1"/>
    <property type="molecule type" value="Genomic_DNA"/>
</dbReference>
<sequence length="270" mass="30363">MSDTSPRLRKRGSGFTQVPNQLINDNRISFRAKGIWALIESKPDNWVFRESNLVGASTEGRDAFRAAAKELIAFGWLHRFQERNSQGHFVTIYELLYSPLTEKPSTVKPSTESQASYKDQDSKTDKSPQSPQGPCGWESNSGFMKVMEAYSKLNPSRVSPAKAWVVWQQEKLDASAEQILLALPTFAALDQWKRDGGRYIPNFAKWLADGAWRTTKVSLQVSAEELEERRRITSAGLSALSRIKSCEAFGTEPEAEDLAALRKYQALQVQ</sequence>
<protein>
    <recommendedName>
        <fullName evidence="4">Helix-turn-helix domain-containing protein</fullName>
    </recommendedName>
</protein>
<proteinExistence type="predicted"/>